<keyword evidence="3 8" id="KW-1133">Transmembrane helix</keyword>
<evidence type="ECO:0000256" key="8">
    <source>
        <dbReference type="SAM" id="Phobius"/>
    </source>
</evidence>
<dbReference type="Proteomes" id="UP000596742">
    <property type="component" value="Unassembled WGS sequence"/>
</dbReference>
<dbReference type="PANTHER" id="PTHR24243:SF233">
    <property type="entry name" value="THYROTROPIN-RELEASING HORMONE RECEPTOR"/>
    <property type="match status" value="1"/>
</dbReference>
<sequence length="390" mass="45311">MAYKFPDFDYIEMTLVLCQKKTIVGRYVTLLTYSIGFPGNIFALCIWLQKRMSNSSGYYLAALALSDLLFLTLQVFHELNDTWEISTLDVKFLCEFYPIIFMTSQYLSPLLVLAFTVERYISICHPFKRERFCTTTRAMIVIVCLAIFCLCMNLIQGYFWSYNSQFAKCLPRPSAIKNGDKSLWSVWTWFSETVVFMLVPLLILFFNVLVINEARRLSKFEKHQLKSHAKSHGNATTVMLIAVSFYHIFTTFPVTIAVALYVQYNNSTYNLVDASALTHQWSSHFRYILVKSIIEEIGLTHYAFNFYIYLITGKIFREEFLSFVRRIICPMAAILVAYIFNHVSTIRPDDVKLKQTPSILMKEEGIKNDCRMLRDIQTRGSFVSDGIIFK</sequence>
<evidence type="ECO:0000256" key="4">
    <source>
        <dbReference type="ARBA" id="ARBA00023040"/>
    </source>
</evidence>
<feature type="domain" description="G-protein coupled receptors family 1 profile" evidence="9">
    <location>
        <begin position="39"/>
        <end position="309"/>
    </location>
</feature>
<evidence type="ECO:0000256" key="5">
    <source>
        <dbReference type="ARBA" id="ARBA00023136"/>
    </source>
</evidence>
<gene>
    <name evidence="10" type="ORF">MGAL_10B020337</name>
</gene>
<dbReference type="PRINTS" id="PR00237">
    <property type="entry name" value="GPCRRHODOPSN"/>
</dbReference>
<reference evidence="10" key="1">
    <citation type="submission" date="2018-11" db="EMBL/GenBank/DDBJ databases">
        <authorList>
            <person name="Alioto T."/>
            <person name="Alioto T."/>
        </authorList>
    </citation>
    <scope>NUCLEOTIDE SEQUENCE</scope>
</reference>
<keyword evidence="7" id="KW-0807">Transducer</keyword>
<dbReference type="AlphaFoldDB" id="A0A8B6HLN3"/>
<evidence type="ECO:0000256" key="1">
    <source>
        <dbReference type="ARBA" id="ARBA00004141"/>
    </source>
</evidence>
<evidence type="ECO:0000256" key="7">
    <source>
        <dbReference type="ARBA" id="ARBA00023224"/>
    </source>
</evidence>
<feature type="transmembrane region" description="Helical" evidence="8">
    <location>
        <begin position="96"/>
        <end position="117"/>
    </location>
</feature>
<dbReference type="Pfam" id="PF00001">
    <property type="entry name" value="7tm_1"/>
    <property type="match status" value="1"/>
</dbReference>
<evidence type="ECO:0000256" key="2">
    <source>
        <dbReference type="ARBA" id="ARBA00022692"/>
    </source>
</evidence>
<evidence type="ECO:0000256" key="3">
    <source>
        <dbReference type="ARBA" id="ARBA00022989"/>
    </source>
</evidence>
<evidence type="ECO:0000313" key="10">
    <source>
        <dbReference type="EMBL" id="VDI81483.1"/>
    </source>
</evidence>
<dbReference type="SUPFAM" id="SSF81321">
    <property type="entry name" value="Family A G protein-coupled receptor-like"/>
    <property type="match status" value="1"/>
</dbReference>
<feature type="transmembrane region" description="Helical" evidence="8">
    <location>
        <begin position="323"/>
        <end position="340"/>
    </location>
</feature>
<dbReference type="GO" id="GO:0004930">
    <property type="term" value="F:G protein-coupled receptor activity"/>
    <property type="evidence" value="ECO:0007669"/>
    <property type="project" value="UniProtKB-KW"/>
</dbReference>
<accession>A0A8B6HLN3</accession>
<dbReference type="PROSITE" id="PS50262">
    <property type="entry name" value="G_PROTEIN_RECEP_F1_2"/>
    <property type="match status" value="1"/>
</dbReference>
<evidence type="ECO:0000259" key="9">
    <source>
        <dbReference type="PROSITE" id="PS50262"/>
    </source>
</evidence>
<feature type="transmembrane region" description="Helical" evidence="8">
    <location>
        <begin position="138"/>
        <end position="160"/>
    </location>
</feature>
<keyword evidence="11" id="KW-1185">Reference proteome</keyword>
<feature type="transmembrane region" description="Helical" evidence="8">
    <location>
        <begin position="235"/>
        <end position="264"/>
    </location>
</feature>
<keyword evidence="6" id="KW-0675">Receptor</keyword>
<dbReference type="PANTHER" id="PTHR24243">
    <property type="entry name" value="G-PROTEIN COUPLED RECEPTOR"/>
    <property type="match status" value="1"/>
</dbReference>
<dbReference type="Gene3D" id="1.20.1070.10">
    <property type="entry name" value="Rhodopsin 7-helix transmembrane proteins"/>
    <property type="match status" value="1"/>
</dbReference>
<dbReference type="OrthoDB" id="9990906at2759"/>
<feature type="transmembrane region" description="Helical" evidence="8">
    <location>
        <begin position="194"/>
        <end position="214"/>
    </location>
</feature>
<comment type="caution">
    <text evidence="10">The sequence shown here is derived from an EMBL/GenBank/DDBJ whole genome shotgun (WGS) entry which is preliminary data.</text>
</comment>
<proteinExistence type="predicted"/>
<dbReference type="InterPro" id="IPR000276">
    <property type="entry name" value="GPCR_Rhodpsn"/>
</dbReference>
<dbReference type="InterPro" id="IPR017452">
    <property type="entry name" value="GPCR_Rhodpsn_7TM"/>
</dbReference>
<keyword evidence="4" id="KW-0297">G-protein coupled receptor</keyword>
<dbReference type="GO" id="GO:0005886">
    <property type="term" value="C:plasma membrane"/>
    <property type="evidence" value="ECO:0007669"/>
    <property type="project" value="TreeGrafter"/>
</dbReference>
<keyword evidence="5 8" id="KW-0472">Membrane</keyword>
<evidence type="ECO:0000313" key="11">
    <source>
        <dbReference type="Proteomes" id="UP000596742"/>
    </source>
</evidence>
<keyword evidence="2 8" id="KW-0812">Transmembrane</keyword>
<evidence type="ECO:0000256" key="6">
    <source>
        <dbReference type="ARBA" id="ARBA00023170"/>
    </source>
</evidence>
<name>A0A8B6HLN3_MYTGA</name>
<feature type="transmembrane region" description="Helical" evidence="8">
    <location>
        <begin position="30"/>
        <end position="48"/>
    </location>
</feature>
<organism evidence="10 11">
    <name type="scientific">Mytilus galloprovincialis</name>
    <name type="common">Mediterranean mussel</name>
    <dbReference type="NCBI Taxonomy" id="29158"/>
    <lineage>
        <taxon>Eukaryota</taxon>
        <taxon>Metazoa</taxon>
        <taxon>Spiralia</taxon>
        <taxon>Lophotrochozoa</taxon>
        <taxon>Mollusca</taxon>
        <taxon>Bivalvia</taxon>
        <taxon>Autobranchia</taxon>
        <taxon>Pteriomorphia</taxon>
        <taxon>Mytilida</taxon>
        <taxon>Mytiloidea</taxon>
        <taxon>Mytilidae</taxon>
        <taxon>Mytilinae</taxon>
        <taxon>Mytilus</taxon>
    </lineage>
</organism>
<feature type="non-terminal residue" evidence="10">
    <location>
        <position position="1"/>
    </location>
</feature>
<protein>
    <recommendedName>
        <fullName evidence="9">G-protein coupled receptors family 1 profile domain-containing protein</fullName>
    </recommendedName>
</protein>
<feature type="transmembrane region" description="Helical" evidence="8">
    <location>
        <begin position="57"/>
        <end position="76"/>
    </location>
</feature>
<dbReference type="EMBL" id="UYJE01010264">
    <property type="protein sequence ID" value="VDI81483.1"/>
    <property type="molecule type" value="Genomic_DNA"/>
</dbReference>
<comment type="subcellular location">
    <subcellularLocation>
        <location evidence="1">Membrane</location>
        <topology evidence="1">Multi-pass membrane protein</topology>
    </subcellularLocation>
</comment>